<feature type="compositionally biased region" description="Polar residues" evidence="4">
    <location>
        <begin position="109"/>
        <end position="120"/>
    </location>
</feature>
<feature type="domain" description="Zinc finger-XS" evidence="6">
    <location>
        <begin position="201"/>
        <end position="239"/>
    </location>
</feature>
<dbReference type="InterPro" id="IPR005381">
    <property type="entry name" value="Znf-XS_domain"/>
</dbReference>
<name>A0A2T7E5Z7_9POAL</name>
<dbReference type="Gramene" id="PUZ63252">
    <property type="protein sequence ID" value="PUZ63252"/>
    <property type="gene ID" value="GQ55_3G053300"/>
</dbReference>
<evidence type="ECO:0000256" key="1">
    <source>
        <dbReference type="ARBA" id="ARBA00023054"/>
    </source>
</evidence>
<proteinExistence type="inferred from homology"/>
<keyword evidence="8" id="KW-1185">Reference proteome</keyword>
<organism evidence="7 8">
    <name type="scientific">Panicum hallii var. hallii</name>
    <dbReference type="NCBI Taxonomy" id="1504633"/>
    <lineage>
        <taxon>Eukaryota</taxon>
        <taxon>Viridiplantae</taxon>
        <taxon>Streptophyta</taxon>
        <taxon>Embryophyta</taxon>
        <taxon>Tracheophyta</taxon>
        <taxon>Spermatophyta</taxon>
        <taxon>Magnoliopsida</taxon>
        <taxon>Liliopsida</taxon>
        <taxon>Poales</taxon>
        <taxon>Poaceae</taxon>
        <taxon>PACMAD clade</taxon>
        <taxon>Panicoideae</taxon>
        <taxon>Panicodae</taxon>
        <taxon>Paniceae</taxon>
        <taxon>Panicinae</taxon>
        <taxon>Panicum</taxon>
        <taxon>Panicum sect. Panicum</taxon>
    </lineage>
</organism>
<dbReference type="AlphaFoldDB" id="A0A2T7E5Z7"/>
<sequence>MSGSGDRHGGGPPGSDGSWETIGKKSRKPRRAAGRQWVPLGSTNAAPNTARSTWGGNGSSQPFGPSQAQSSNRGAANRGNPRPPSQTRAMERELQAPRPFATPPLANGWQWQSRSRTSGSEGEKDAAPPSGCDSEVENIHDNYTSDDDGDLSDDTSDDYDSNASEKSFETRKMNKWFKSFFEDLDTLSVEQINEQTRPWHCPGCQNGPGAIDWYNGMQPLMTHAKAKGSIRVKLHRELAALLDEELSHRGTSVVPAGEQFGKWEGLRESTDREIVWPPMVIVMNTMLEKDDADKGKGMGNQELLNYFGEYAATKARHAYGPAGHRGMNVLIFEGSAVGYMKAEQLHRHFVD</sequence>
<feature type="domain" description="XS" evidence="5">
    <location>
        <begin position="271"/>
        <end position="350"/>
    </location>
</feature>
<dbReference type="Gene3D" id="3.30.70.2890">
    <property type="entry name" value="XS domain"/>
    <property type="match status" value="1"/>
</dbReference>
<evidence type="ECO:0000313" key="7">
    <source>
        <dbReference type="EMBL" id="PUZ63252.1"/>
    </source>
</evidence>
<evidence type="ECO:0000256" key="4">
    <source>
        <dbReference type="SAM" id="MobiDB-lite"/>
    </source>
</evidence>
<evidence type="ECO:0000259" key="5">
    <source>
        <dbReference type="Pfam" id="PF03468"/>
    </source>
</evidence>
<dbReference type="STRING" id="1504633.A0A2T7E5Z7"/>
<dbReference type="GO" id="GO:0051607">
    <property type="term" value="P:defense response to virus"/>
    <property type="evidence" value="ECO:0007669"/>
    <property type="project" value="InterPro"/>
</dbReference>
<evidence type="ECO:0008006" key="9">
    <source>
        <dbReference type="Google" id="ProtNLM"/>
    </source>
</evidence>
<feature type="compositionally biased region" description="Basic residues" evidence="4">
    <location>
        <begin position="24"/>
        <end position="33"/>
    </location>
</feature>
<comment type="similarity">
    <text evidence="3">Belongs to the SGS3 family.</text>
</comment>
<dbReference type="OrthoDB" id="1936239at2759"/>
<feature type="compositionally biased region" description="Polar residues" evidence="4">
    <location>
        <begin position="41"/>
        <end position="74"/>
    </location>
</feature>
<evidence type="ECO:0000256" key="2">
    <source>
        <dbReference type="ARBA" id="ARBA00023158"/>
    </source>
</evidence>
<keyword evidence="1" id="KW-0175">Coiled coil</keyword>
<protein>
    <recommendedName>
        <fullName evidence="9">XS domain-containing protein</fullName>
    </recommendedName>
</protein>
<feature type="compositionally biased region" description="Acidic residues" evidence="4">
    <location>
        <begin position="144"/>
        <end position="160"/>
    </location>
</feature>
<evidence type="ECO:0000259" key="6">
    <source>
        <dbReference type="Pfam" id="PF03470"/>
    </source>
</evidence>
<reference evidence="7 8" key="1">
    <citation type="submission" date="2018-04" db="EMBL/GenBank/DDBJ databases">
        <title>WGS assembly of Panicum hallii var. hallii HAL2.</title>
        <authorList>
            <person name="Lovell J."/>
            <person name="Jenkins J."/>
            <person name="Lowry D."/>
            <person name="Mamidi S."/>
            <person name="Sreedasyam A."/>
            <person name="Weng X."/>
            <person name="Barry K."/>
            <person name="Bonette J."/>
            <person name="Campitelli B."/>
            <person name="Daum C."/>
            <person name="Gordon S."/>
            <person name="Gould B."/>
            <person name="Lipzen A."/>
            <person name="MacQueen A."/>
            <person name="Palacio-Mejia J."/>
            <person name="Plott C."/>
            <person name="Shakirov E."/>
            <person name="Shu S."/>
            <person name="Yoshinaga Y."/>
            <person name="Zane M."/>
            <person name="Rokhsar D."/>
            <person name="Grimwood J."/>
            <person name="Schmutz J."/>
            <person name="Juenger T."/>
        </authorList>
    </citation>
    <scope>NUCLEOTIDE SEQUENCE [LARGE SCALE GENOMIC DNA]</scope>
    <source>
        <strain evidence="8">cv. HAL2</strain>
    </source>
</reference>
<feature type="region of interest" description="Disordered" evidence="4">
    <location>
        <begin position="1"/>
        <end position="167"/>
    </location>
</feature>
<dbReference type="Proteomes" id="UP000244336">
    <property type="component" value="Chromosome 3"/>
</dbReference>
<evidence type="ECO:0000256" key="3">
    <source>
        <dbReference type="ARBA" id="ARBA00024022"/>
    </source>
</evidence>
<dbReference type="GO" id="GO:0031047">
    <property type="term" value="P:regulatory ncRNA-mediated gene silencing"/>
    <property type="evidence" value="ECO:0007669"/>
    <property type="project" value="UniProtKB-KW"/>
</dbReference>
<dbReference type="EMBL" id="CM009751">
    <property type="protein sequence ID" value="PUZ63252.1"/>
    <property type="molecule type" value="Genomic_DNA"/>
</dbReference>
<dbReference type="InterPro" id="IPR038588">
    <property type="entry name" value="XS_domain_sf"/>
</dbReference>
<dbReference type="Pfam" id="PF03470">
    <property type="entry name" value="zf-XS"/>
    <property type="match status" value="1"/>
</dbReference>
<accession>A0A2T7E5Z7</accession>
<dbReference type="InterPro" id="IPR005380">
    <property type="entry name" value="XS_domain"/>
</dbReference>
<gene>
    <name evidence="7" type="ORF">GQ55_3G053300</name>
</gene>
<dbReference type="PANTHER" id="PTHR46602">
    <property type="entry name" value="PROTEIN SUPPRESSOR OF GENE SILENCING 3"/>
    <property type="match status" value="1"/>
</dbReference>
<dbReference type="PANTHER" id="PTHR46602:SF1">
    <property type="entry name" value="PROTEIN SUPPRESSOR OF GENE SILENCING 3"/>
    <property type="match status" value="1"/>
</dbReference>
<evidence type="ECO:0000313" key="8">
    <source>
        <dbReference type="Proteomes" id="UP000244336"/>
    </source>
</evidence>
<dbReference type="Pfam" id="PF03468">
    <property type="entry name" value="XS"/>
    <property type="match status" value="1"/>
</dbReference>
<dbReference type="InterPro" id="IPR044287">
    <property type="entry name" value="SGS3"/>
</dbReference>
<keyword evidence="2" id="KW-0943">RNA-mediated gene silencing</keyword>